<feature type="region of interest" description="Disordered" evidence="1">
    <location>
        <begin position="1"/>
        <end position="23"/>
    </location>
</feature>
<name>A0A2B7Z3J7_POLH7</name>
<reference evidence="2 3" key="1">
    <citation type="submission" date="2017-10" db="EMBL/GenBank/DDBJ databases">
        <title>Comparative genomics in systemic dimorphic fungi from Ajellomycetaceae.</title>
        <authorList>
            <person name="Munoz J.F."/>
            <person name="Mcewen J.G."/>
            <person name="Clay O.K."/>
            <person name="Cuomo C.A."/>
        </authorList>
    </citation>
    <scope>NUCLEOTIDE SEQUENCE [LARGE SCALE GENOMIC DNA]</scope>
    <source>
        <strain evidence="2 3">UAMH7299</strain>
    </source>
</reference>
<feature type="region of interest" description="Disordered" evidence="1">
    <location>
        <begin position="176"/>
        <end position="227"/>
    </location>
</feature>
<dbReference type="AlphaFoldDB" id="A0A2B7Z3J7"/>
<protein>
    <submittedName>
        <fullName evidence="2">Uncharacterized protein</fullName>
    </submittedName>
</protein>
<gene>
    <name evidence="2" type="ORF">AJ80_00234</name>
</gene>
<proteinExistence type="predicted"/>
<keyword evidence="3" id="KW-1185">Reference proteome</keyword>
<feature type="region of interest" description="Disordered" evidence="1">
    <location>
        <begin position="54"/>
        <end position="75"/>
    </location>
</feature>
<dbReference type="OrthoDB" id="4498107at2759"/>
<sequence length="227" mass="26309">MFSSRRSRKELAPPIRRADSDLYSDVLEPSRSERAYRESASYYGPHFQDVERGRAASISGPRIQPEYPDPWERRPEQWTPDVQEEYAFYKGCGDAHGAHNKRYHAHAATKDDGKGTLPFHNQVVELSQQGRDLSNRHLAARAGFRDKFPYAYHSHHSTTVNHEIEITAARESSVGWRRKEAQSQKEIRTLDPRTRGPEYSGRKGISSKEWKMMKKEEKLARSRPLQM</sequence>
<dbReference type="EMBL" id="PDNA01000002">
    <property type="protein sequence ID" value="PGH27980.1"/>
    <property type="molecule type" value="Genomic_DNA"/>
</dbReference>
<feature type="compositionally biased region" description="Basic and acidic residues" evidence="1">
    <location>
        <begin position="206"/>
        <end position="220"/>
    </location>
</feature>
<evidence type="ECO:0000256" key="1">
    <source>
        <dbReference type="SAM" id="MobiDB-lite"/>
    </source>
</evidence>
<accession>A0A2B7Z3J7</accession>
<comment type="caution">
    <text evidence="2">The sequence shown here is derived from an EMBL/GenBank/DDBJ whole genome shotgun (WGS) entry which is preliminary data.</text>
</comment>
<dbReference type="Proteomes" id="UP000224634">
    <property type="component" value="Unassembled WGS sequence"/>
</dbReference>
<feature type="compositionally biased region" description="Basic and acidic residues" evidence="1">
    <location>
        <begin position="177"/>
        <end position="196"/>
    </location>
</feature>
<organism evidence="2 3">
    <name type="scientific">Polytolypa hystricis (strain UAMH7299)</name>
    <dbReference type="NCBI Taxonomy" id="1447883"/>
    <lineage>
        <taxon>Eukaryota</taxon>
        <taxon>Fungi</taxon>
        <taxon>Dikarya</taxon>
        <taxon>Ascomycota</taxon>
        <taxon>Pezizomycotina</taxon>
        <taxon>Eurotiomycetes</taxon>
        <taxon>Eurotiomycetidae</taxon>
        <taxon>Onygenales</taxon>
        <taxon>Onygenales incertae sedis</taxon>
        <taxon>Polytolypa</taxon>
    </lineage>
</organism>
<evidence type="ECO:0000313" key="3">
    <source>
        <dbReference type="Proteomes" id="UP000224634"/>
    </source>
</evidence>
<evidence type="ECO:0000313" key="2">
    <source>
        <dbReference type="EMBL" id="PGH27980.1"/>
    </source>
</evidence>